<sequence>MPYSINARKTPLSIALLLTISLFFQSCSEPADKFFGVAVLNTNTINDFGTSTLAKHISDETLEFPDIPSSKKKGDEAVTSVNNNVLYMEKSLKDIEALSASDDSRKGIKEKAIALYKFVIPVYKNEYTAYARLCDNKAPQAQKDEILNAVEQKYSAEFESRYAELLAKGKIFAEQNNIPVDWK</sequence>
<protein>
    <submittedName>
        <fullName evidence="1">Uncharacterized protein</fullName>
    </submittedName>
</protein>
<dbReference type="RefSeq" id="WP_245735081.1">
    <property type="nucleotide sequence ID" value="NZ_FNRA01000001.1"/>
</dbReference>
<keyword evidence="2" id="KW-1185">Reference proteome</keyword>
<evidence type="ECO:0000313" key="2">
    <source>
        <dbReference type="Proteomes" id="UP000198850"/>
    </source>
</evidence>
<dbReference type="STRING" id="425514.SAMN05443550_10121"/>
<dbReference type="Proteomes" id="UP000198850">
    <property type="component" value="Unassembled WGS sequence"/>
</dbReference>
<name>A0A1H3VZ22_9SPHI</name>
<proteinExistence type="predicted"/>
<dbReference type="EMBL" id="FNRA01000001">
    <property type="protein sequence ID" value="SDZ79990.1"/>
    <property type="molecule type" value="Genomic_DNA"/>
</dbReference>
<accession>A0A1H3VZ22</accession>
<reference evidence="1 2" key="1">
    <citation type="submission" date="2016-10" db="EMBL/GenBank/DDBJ databases">
        <authorList>
            <person name="de Groot N.N."/>
        </authorList>
    </citation>
    <scope>NUCLEOTIDE SEQUENCE [LARGE SCALE GENOMIC DNA]</scope>
    <source>
        <strain evidence="1 2">DSM 19033</strain>
    </source>
</reference>
<evidence type="ECO:0000313" key="1">
    <source>
        <dbReference type="EMBL" id="SDZ79990.1"/>
    </source>
</evidence>
<gene>
    <name evidence="1" type="ORF">SAMN05443550_10121</name>
</gene>
<organism evidence="1 2">
    <name type="scientific">Pedobacter hartonius</name>
    <dbReference type="NCBI Taxonomy" id="425514"/>
    <lineage>
        <taxon>Bacteria</taxon>
        <taxon>Pseudomonadati</taxon>
        <taxon>Bacteroidota</taxon>
        <taxon>Sphingobacteriia</taxon>
        <taxon>Sphingobacteriales</taxon>
        <taxon>Sphingobacteriaceae</taxon>
        <taxon>Pedobacter</taxon>
    </lineage>
</organism>
<dbReference type="AlphaFoldDB" id="A0A1H3VZ22"/>